<evidence type="ECO:0000313" key="2">
    <source>
        <dbReference type="EMBL" id="SFJ88341.1"/>
    </source>
</evidence>
<keyword evidence="3" id="KW-1185">Reference proteome</keyword>
<evidence type="ECO:0000313" key="3">
    <source>
        <dbReference type="Proteomes" id="UP000198670"/>
    </source>
</evidence>
<dbReference type="EMBL" id="FOQO01000015">
    <property type="protein sequence ID" value="SFJ88341.1"/>
    <property type="molecule type" value="Genomic_DNA"/>
</dbReference>
<sequence>MKNHKPLLISNGFGYTDFRITCDRRFAVITGNGYPVINNHDDGAILAPWDWELIQEVSSDGQWVPFGEPSKDSYPQFRSYIKVSDKPCQTYFDQESGDIFAIRRGADVVIFGLITVLCVALVAGLVWMTRIGGVS</sequence>
<keyword evidence="1" id="KW-0812">Transmembrane</keyword>
<organism evidence="2 3">
    <name type="scientific">Parapedobacter indicus</name>
    <dbReference type="NCBI Taxonomy" id="1477437"/>
    <lineage>
        <taxon>Bacteria</taxon>
        <taxon>Pseudomonadati</taxon>
        <taxon>Bacteroidota</taxon>
        <taxon>Sphingobacteriia</taxon>
        <taxon>Sphingobacteriales</taxon>
        <taxon>Sphingobacteriaceae</taxon>
        <taxon>Parapedobacter</taxon>
    </lineage>
</organism>
<feature type="transmembrane region" description="Helical" evidence="1">
    <location>
        <begin position="108"/>
        <end position="128"/>
    </location>
</feature>
<reference evidence="2 3" key="1">
    <citation type="submission" date="2016-10" db="EMBL/GenBank/DDBJ databases">
        <authorList>
            <person name="de Groot N.N."/>
        </authorList>
    </citation>
    <scope>NUCLEOTIDE SEQUENCE [LARGE SCALE GENOMIC DNA]</scope>
    <source>
        <strain evidence="2 3">RK1</strain>
    </source>
</reference>
<gene>
    <name evidence="2" type="ORF">SAMN05444682_115123</name>
</gene>
<keyword evidence="1" id="KW-1133">Transmembrane helix</keyword>
<accession>A0A1I3V2H8</accession>
<name>A0A1I3V2H8_9SPHI</name>
<proteinExistence type="predicted"/>
<dbReference type="STRING" id="1477437.SAMN05444682_115123"/>
<dbReference type="RefSeq" id="WP_090632093.1">
    <property type="nucleotide sequence ID" value="NZ_FOQO01000015.1"/>
</dbReference>
<protein>
    <submittedName>
        <fullName evidence="2">Uncharacterized protein</fullName>
    </submittedName>
</protein>
<dbReference type="Proteomes" id="UP000198670">
    <property type="component" value="Unassembled WGS sequence"/>
</dbReference>
<keyword evidence="1" id="KW-0472">Membrane</keyword>
<dbReference type="AlphaFoldDB" id="A0A1I3V2H8"/>
<evidence type="ECO:0000256" key="1">
    <source>
        <dbReference type="SAM" id="Phobius"/>
    </source>
</evidence>